<feature type="chain" id="PRO_5041013207" description="RxLR effector protein" evidence="5">
    <location>
        <begin position="25"/>
        <end position="158"/>
    </location>
</feature>
<keyword evidence="4 5" id="KW-0732">Signal</keyword>
<keyword evidence="3 5" id="KW-0964">Secreted</keyword>
<comment type="subcellular location">
    <subcellularLocation>
        <location evidence="1 5">Secreted</location>
    </subcellularLocation>
</comment>
<dbReference type="GO" id="GO:0005576">
    <property type="term" value="C:extracellular region"/>
    <property type="evidence" value="ECO:0007669"/>
    <property type="project" value="UniProtKB-SubCell"/>
</dbReference>
<evidence type="ECO:0000256" key="2">
    <source>
        <dbReference type="ARBA" id="ARBA00010400"/>
    </source>
</evidence>
<accession>A0A7G4WI06</accession>
<gene>
    <name evidence="6" type="primary">PaRXLR17</name>
</gene>
<evidence type="ECO:0000313" key="6">
    <source>
        <dbReference type="EMBL" id="QMU24841.1"/>
    </source>
</evidence>
<sequence>MGLLLRALFVTLVAVLLTSEAASAVTNSDKKHVSQFNSDVEVFGHPLATDNTNKRILRTESKKTAATEDEEERTFPAKAQGAIQNLMRKIRNFFSNFFAKRFEQQFLKFEANKETPDDLYKHYQIGTWAAHRRNTRLVYRYAEWYRKKHPDWISKYQL</sequence>
<evidence type="ECO:0000256" key="3">
    <source>
        <dbReference type="ARBA" id="ARBA00022525"/>
    </source>
</evidence>
<feature type="signal peptide" evidence="5">
    <location>
        <begin position="1"/>
        <end position="24"/>
    </location>
</feature>
<evidence type="ECO:0000256" key="1">
    <source>
        <dbReference type="ARBA" id="ARBA00004613"/>
    </source>
</evidence>
<evidence type="ECO:0000256" key="5">
    <source>
        <dbReference type="RuleBase" id="RU367124"/>
    </source>
</evidence>
<organism evidence="6">
    <name type="scientific">Phytophthora agathidicida</name>
    <dbReference type="NCBI Taxonomy" id="1642459"/>
    <lineage>
        <taxon>Eukaryota</taxon>
        <taxon>Sar</taxon>
        <taxon>Stramenopiles</taxon>
        <taxon>Oomycota</taxon>
        <taxon>Peronosporomycetes</taxon>
        <taxon>Peronosporales</taxon>
        <taxon>Peronosporaceae</taxon>
        <taxon>Phytophthora</taxon>
    </lineage>
</organism>
<comment type="domain">
    <text evidence="5">The RxLR-dEER motif acts to carry the protein into the host cell cytoplasm through binding to cell surface phosphatidylinositol-3-phosphate.</text>
</comment>
<reference evidence="6" key="1">
    <citation type="journal article" date="2020" name="Mol. Plant">
        <title>Functional analysis of RXLR effectors from the New Zealand kauri dieback pathogen Phytophthora agathidicida.</title>
        <authorList>
            <person name="Guo Y."/>
            <person name="Dupont P.Y."/>
            <person name="Mesarich C.H."/>
            <person name="Yang B."/>
            <person name="McDougal R.L."/>
            <person name="Panda P."/>
            <person name="Dijkwel P."/>
            <person name="Studholme D.J."/>
            <person name="Sambles C."/>
            <person name="Win J."/>
            <person name="Wang Y."/>
            <person name="Williams N.M."/>
            <person name="Bradshaw R.E."/>
        </authorList>
    </citation>
    <scope>NUCLEOTIDE SEQUENCE</scope>
    <source>
        <strain evidence="6">3770</strain>
    </source>
</reference>
<dbReference type="AlphaFoldDB" id="A0A7G4WI06"/>
<evidence type="ECO:0000256" key="4">
    <source>
        <dbReference type="ARBA" id="ARBA00022729"/>
    </source>
</evidence>
<comment type="function">
    <text evidence="5">Effector that suppresses plant defense responses during pathogen infection.</text>
</comment>
<dbReference type="EMBL" id="MT503117">
    <property type="protein sequence ID" value="QMU24841.1"/>
    <property type="molecule type" value="Genomic_DNA"/>
</dbReference>
<proteinExistence type="inferred from homology"/>
<comment type="similarity">
    <text evidence="2 5">Belongs to the RxLR effector family.</text>
</comment>
<protein>
    <recommendedName>
        <fullName evidence="5">RxLR effector protein</fullName>
    </recommendedName>
</protein>
<dbReference type="Pfam" id="PF16810">
    <property type="entry name" value="RXLR"/>
    <property type="match status" value="1"/>
</dbReference>
<name>A0A7G4WI06_9STRA</name>
<dbReference type="InterPro" id="IPR031825">
    <property type="entry name" value="RXLR"/>
</dbReference>